<evidence type="ECO:0000256" key="2">
    <source>
        <dbReference type="ARBA" id="ARBA00022630"/>
    </source>
</evidence>
<evidence type="ECO:0000313" key="7">
    <source>
        <dbReference type="Proteomes" id="UP000028702"/>
    </source>
</evidence>
<dbReference type="AlphaFoldDB" id="A0A081BAL1"/>
<dbReference type="FunFam" id="3.20.20.70:FF:000210">
    <property type="entry name" value="2-nitropropane dioxygenase"/>
    <property type="match status" value="1"/>
</dbReference>
<dbReference type="GO" id="GO:0051213">
    <property type="term" value="F:dioxygenase activity"/>
    <property type="evidence" value="ECO:0007669"/>
    <property type="project" value="UniProtKB-KW"/>
</dbReference>
<evidence type="ECO:0000256" key="5">
    <source>
        <dbReference type="ARBA" id="ARBA00023033"/>
    </source>
</evidence>
<keyword evidence="4" id="KW-0560">Oxidoreductase</keyword>
<dbReference type="PANTHER" id="PTHR42747:SF4">
    <property type="entry name" value="BLR1330 PROTEIN"/>
    <property type="match status" value="1"/>
</dbReference>
<dbReference type="InterPro" id="IPR013785">
    <property type="entry name" value="Aldolase_TIM"/>
</dbReference>
<keyword evidence="7" id="KW-1185">Reference proteome</keyword>
<sequence length="335" mass="35704">MALPSILQDRLELPVVGSPLFIVSGPELVIAQCKAGIVGSFPALNARPAHVLEEWIIRIKEELAEYQAANPDKKVAPFAVNQICHASNDRLQHDIEVCTRQEVPIIITSLRPPEEVVTAAHSYGGVVFHDVINVKHAKKAAQQGVDGLILVCAGAGGHAGTLSPFALVREVKEWFDGTVLVSGALSDGYGIASAQALGADLAYMGSRFIATQEANADAGYKQMLQESAAEDIVYSNLFTGVHGNYLAPSIVNAGLDPHNLPEADKSKMNFGSGGNQKSKAWKDIWGCGQGIGSIKDAPPVEELVARLKSEYVEACREFLAKMPAEARAQLAQAAE</sequence>
<dbReference type="SUPFAM" id="SSF51412">
    <property type="entry name" value="Inosine monophosphate dehydrogenase (IMPDH)"/>
    <property type="match status" value="1"/>
</dbReference>
<evidence type="ECO:0000256" key="3">
    <source>
        <dbReference type="ARBA" id="ARBA00022643"/>
    </source>
</evidence>
<dbReference type="CDD" id="cd04730">
    <property type="entry name" value="NPD_like"/>
    <property type="match status" value="1"/>
</dbReference>
<evidence type="ECO:0000256" key="4">
    <source>
        <dbReference type="ARBA" id="ARBA00023002"/>
    </source>
</evidence>
<dbReference type="Proteomes" id="UP000028702">
    <property type="component" value="Unassembled WGS sequence"/>
</dbReference>
<comment type="similarity">
    <text evidence="1">Belongs to the nitronate monooxygenase family. NMO class I subfamily.</text>
</comment>
<dbReference type="InterPro" id="IPR004136">
    <property type="entry name" value="NMO"/>
</dbReference>
<evidence type="ECO:0000313" key="6">
    <source>
        <dbReference type="EMBL" id="GAK45079.1"/>
    </source>
</evidence>
<organism evidence="6 7">
    <name type="scientific">Tepidicaulis marinus</name>
    <dbReference type="NCBI Taxonomy" id="1333998"/>
    <lineage>
        <taxon>Bacteria</taxon>
        <taxon>Pseudomonadati</taxon>
        <taxon>Pseudomonadota</taxon>
        <taxon>Alphaproteobacteria</taxon>
        <taxon>Hyphomicrobiales</taxon>
        <taxon>Parvibaculaceae</taxon>
        <taxon>Tepidicaulis</taxon>
    </lineage>
</organism>
<accession>A0A081BAL1</accession>
<keyword evidence="2" id="KW-0285">Flavoprotein</keyword>
<dbReference type="STRING" id="1333998.M2A_1578"/>
<keyword evidence="5" id="KW-0503">Monooxygenase</keyword>
<protein>
    <submittedName>
        <fullName evidence="6">2-nitropropane dioxygenase NPD</fullName>
    </submittedName>
</protein>
<comment type="caution">
    <text evidence="6">The sequence shown here is derived from an EMBL/GenBank/DDBJ whole genome shotgun (WGS) entry which is preliminary data.</text>
</comment>
<gene>
    <name evidence="6" type="ORF">M2A_1578</name>
</gene>
<reference evidence="6 7" key="1">
    <citation type="submission" date="2014-07" db="EMBL/GenBank/DDBJ databases">
        <title>Tepidicaulis marinum gen. nov., sp. nov., a novel marine bacterium denitrifying nitrate to nitrous oxide strictly under microaerobic conditions.</title>
        <authorList>
            <person name="Takeuchi M."/>
            <person name="Yamagishi T."/>
            <person name="Kamagata Y."/>
            <person name="Oshima K."/>
            <person name="Hattori M."/>
            <person name="Katayama T."/>
            <person name="Hanada S."/>
            <person name="Tamaki H."/>
            <person name="Marumo K."/>
            <person name="Maeda H."/>
            <person name="Nedachi M."/>
            <person name="Iwasaki W."/>
            <person name="Suwa Y."/>
            <person name="Sakata S."/>
        </authorList>
    </citation>
    <scope>NUCLEOTIDE SEQUENCE [LARGE SCALE GENOMIC DNA]</scope>
    <source>
        <strain evidence="6 7">MA2</strain>
    </source>
</reference>
<dbReference type="Gene3D" id="3.20.20.70">
    <property type="entry name" value="Aldolase class I"/>
    <property type="match status" value="1"/>
</dbReference>
<dbReference type="PANTHER" id="PTHR42747">
    <property type="entry name" value="NITRONATE MONOOXYGENASE-RELATED"/>
    <property type="match status" value="1"/>
</dbReference>
<dbReference type="GO" id="GO:0018580">
    <property type="term" value="F:nitronate monooxygenase activity"/>
    <property type="evidence" value="ECO:0007669"/>
    <property type="project" value="InterPro"/>
</dbReference>
<name>A0A081BAL1_9HYPH</name>
<proteinExistence type="inferred from homology"/>
<dbReference type="eggNOG" id="COG2070">
    <property type="taxonomic scope" value="Bacteria"/>
</dbReference>
<keyword evidence="3" id="KW-0288">FMN</keyword>
<dbReference type="Pfam" id="PF03060">
    <property type="entry name" value="NMO"/>
    <property type="match status" value="1"/>
</dbReference>
<dbReference type="EMBL" id="BBIO01000007">
    <property type="protein sequence ID" value="GAK45079.1"/>
    <property type="molecule type" value="Genomic_DNA"/>
</dbReference>
<evidence type="ECO:0000256" key="1">
    <source>
        <dbReference type="ARBA" id="ARBA00009881"/>
    </source>
</evidence>
<dbReference type="RefSeq" id="WP_045445526.1">
    <property type="nucleotide sequence ID" value="NZ_BBIO01000007.1"/>
</dbReference>
<keyword evidence="6" id="KW-0223">Dioxygenase</keyword>